<organism evidence="3 4">
    <name type="scientific">Sphaerotilus sulfidivorans</name>
    <dbReference type="NCBI Taxonomy" id="639200"/>
    <lineage>
        <taxon>Bacteria</taxon>
        <taxon>Pseudomonadati</taxon>
        <taxon>Pseudomonadota</taxon>
        <taxon>Betaproteobacteria</taxon>
        <taxon>Burkholderiales</taxon>
        <taxon>Sphaerotilaceae</taxon>
        <taxon>Sphaerotilus</taxon>
    </lineage>
</organism>
<dbReference type="Proteomes" id="UP001549111">
    <property type="component" value="Unassembled WGS sequence"/>
</dbReference>
<keyword evidence="2" id="KW-0472">Membrane</keyword>
<feature type="region of interest" description="Disordered" evidence="1">
    <location>
        <begin position="1"/>
        <end position="21"/>
    </location>
</feature>
<dbReference type="RefSeq" id="WP_244954443.1">
    <property type="nucleotide sequence ID" value="NZ_CP035708.1"/>
</dbReference>
<evidence type="ECO:0000256" key="1">
    <source>
        <dbReference type="SAM" id="MobiDB-lite"/>
    </source>
</evidence>
<name>A0ABV2IMP7_9BURK</name>
<reference evidence="3 4" key="1">
    <citation type="submission" date="2024-06" db="EMBL/GenBank/DDBJ databases">
        <title>Genomic Encyclopedia of Type Strains, Phase IV (KMG-IV): sequencing the most valuable type-strain genomes for metagenomic binning, comparative biology and taxonomic classification.</title>
        <authorList>
            <person name="Goeker M."/>
        </authorList>
    </citation>
    <scope>NUCLEOTIDE SEQUENCE [LARGE SCALE GENOMIC DNA]</scope>
    <source>
        <strain evidence="3 4">D-501</strain>
    </source>
</reference>
<evidence type="ECO:0008006" key="5">
    <source>
        <dbReference type="Google" id="ProtNLM"/>
    </source>
</evidence>
<feature type="compositionally biased region" description="Basic and acidic residues" evidence="1">
    <location>
        <begin position="1"/>
        <end position="10"/>
    </location>
</feature>
<keyword evidence="4" id="KW-1185">Reference proteome</keyword>
<proteinExistence type="predicted"/>
<accession>A0ABV2IMP7</accession>
<evidence type="ECO:0000256" key="2">
    <source>
        <dbReference type="SAM" id="Phobius"/>
    </source>
</evidence>
<evidence type="ECO:0000313" key="3">
    <source>
        <dbReference type="EMBL" id="MET3603573.1"/>
    </source>
</evidence>
<comment type="caution">
    <text evidence="3">The sequence shown here is derived from an EMBL/GenBank/DDBJ whole genome shotgun (WGS) entry which is preliminary data.</text>
</comment>
<keyword evidence="2" id="KW-1133">Transmembrane helix</keyword>
<sequence>MKTDPFEHDGSPVFDGGAEVQPAASARERRWPAVLWPSFLMAGVVEMLVFSMVDPADLRWMGSPVAEADAMTIYSVAFLLFWVLIALASAMTQLVMGDEGGPSAGRHPSA</sequence>
<dbReference type="EMBL" id="JBEPLS010000004">
    <property type="protein sequence ID" value="MET3603573.1"/>
    <property type="molecule type" value="Genomic_DNA"/>
</dbReference>
<feature type="transmembrane region" description="Helical" evidence="2">
    <location>
        <begin position="34"/>
        <end position="53"/>
    </location>
</feature>
<gene>
    <name evidence="3" type="ORF">ABIC99_001364</name>
</gene>
<feature type="transmembrane region" description="Helical" evidence="2">
    <location>
        <begin position="73"/>
        <end position="96"/>
    </location>
</feature>
<keyword evidence="2" id="KW-0812">Transmembrane</keyword>
<evidence type="ECO:0000313" key="4">
    <source>
        <dbReference type="Proteomes" id="UP001549111"/>
    </source>
</evidence>
<protein>
    <recommendedName>
        <fullName evidence="5">Transmembrane protein</fullName>
    </recommendedName>
</protein>